<protein>
    <recommendedName>
        <fullName evidence="5">Mediator of RNA polymerase II transcription subunit</fullName>
    </recommendedName>
</protein>
<feature type="compositionally biased region" description="Polar residues" evidence="1">
    <location>
        <begin position="1"/>
        <end position="20"/>
    </location>
</feature>
<accession>A0ABQ9KSF4</accession>
<evidence type="ECO:0008006" key="5">
    <source>
        <dbReference type="Google" id="ProtNLM"/>
    </source>
</evidence>
<feature type="region of interest" description="Disordered" evidence="1">
    <location>
        <begin position="1"/>
        <end position="21"/>
    </location>
</feature>
<keyword evidence="2" id="KW-1133">Transmembrane helix</keyword>
<dbReference type="Proteomes" id="UP001174677">
    <property type="component" value="Chromosome 16"/>
</dbReference>
<gene>
    <name evidence="3" type="ORF">P3X46_029473</name>
</gene>
<feature type="transmembrane region" description="Helical" evidence="2">
    <location>
        <begin position="108"/>
        <end position="132"/>
    </location>
</feature>
<evidence type="ECO:0000256" key="2">
    <source>
        <dbReference type="SAM" id="Phobius"/>
    </source>
</evidence>
<evidence type="ECO:0000313" key="4">
    <source>
        <dbReference type="Proteomes" id="UP001174677"/>
    </source>
</evidence>
<proteinExistence type="predicted"/>
<keyword evidence="2" id="KW-0812">Transmembrane</keyword>
<keyword evidence="2" id="KW-0472">Membrane</keyword>
<comment type="caution">
    <text evidence="3">The sequence shown here is derived from an EMBL/GenBank/DDBJ whole genome shotgun (WGS) entry which is preliminary data.</text>
</comment>
<organism evidence="3 4">
    <name type="scientific">Hevea brasiliensis</name>
    <name type="common">Para rubber tree</name>
    <name type="synonym">Siphonia brasiliensis</name>
    <dbReference type="NCBI Taxonomy" id="3981"/>
    <lineage>
        <taxon>Eukaryota</taxon>
        <taxon>Viridiplantae</taxon>
        <taxon>Streptophyta</taxon>
        <taxon>Embryophyta</taxon>
        <taxon>Tracheophyta</taxon>
        <taxon>Spermatophyta</taxon>
        <taxon>Magnoliopsida</taxon>
        <taxon>eudicotyledons</taxon>
        <taxon>Gunneridae</taxon>
        <taxon>Pentapetalae</taxon>
        <taxon>rosids</taxon>
        <taxon>fabids</taxon>
        <taxon>Malpighiales</taxon>
        <taxon>Euphorbiaceae</taxon>
        <taxon>Crotonoideae</taxon>
        <taxon>Micrandreae</taxon>
        <taxon>Hevea</taxon>
    </lineage>
</organism>
<reference evidence="3" key="1">
    <citation type="journal article" date="2023" name="Plant Biotechnol. J.">
        <title>Chromosome-level wild Hevea brasiliensis genome provides new tools for genomic-assisted breeding and valuable loci to elevate rubber yield.</title>
        <authorList>
            <person name="Cheng H."/>
            <person name="Song X."/>
            <person name="Hu Y."/>
            <person name="Wu T."/>
            <person name="Yang Q."/>
            <person name="An Z."/>
            <person name="Feng S."/>
            <person name="Deng Z."/>
            <person name="Wu W."/>
            <person name="Zeng X."/>
            <person name="Tu M."/>
            <person name="Wang X."/>
            <person name="Huang H."/>
        </authorList>
    </citation>
    <scope>NUCLEOTIDE SEQUENCE</scope>
    <source>
        <strain evidence="3">MT/VB/25A 57/8</strain>
    </source>
</reference>
<evidence type="ECO:0000313" key="3">
    <source>
        <dbReference type="EMBL" id="KAJ9147296.1"/>
    </source>
</evidence>
<dbReference type="PANTHER" id="PTHR33782">
    <property type="entry name" value="OS01G0121600 PROTEIN"/>
    <property type="match status" value="1"/>
</dbReference>
<dbReference type="EMBL" id="JARPOI010000016">
    <property type="protein sequence ID" value="KAJ9147296.1"/>
    <property type="molecule type" value="Genomic_DNA"/>
</dbReference>
<evidence type="ECO:0000256" key="1">
    <source>
        <dbReference type="SAM" id="MobiDB-lite"/>
    </source>
</evidence>
<name>A0ABQ9KSF4_HEVBR</name>
<dbReference type="PANTHER" id="PTHR33782:SF27">
    <property type="entry name" value="PROTEIN, PUTATIVE-RELATED"/>
    <property type="match status" value="1"/>
</dbReference>
<keyword evidence="4" id="KW-1185">Reference proteome</keyword>
<sequence length="145" mass="16834">MESTKLFSSPQQTPRQQFSTRKPCCRRLSIAMAFNKRDHNDHGSLVDDNMIVLRVRMREMKMMEEFDYPPSHWMEWEKQYYAHHNYNTDICEAVGLLQNFLMNIRPSLALGILALLSTCVLISTGVVFSHAIEITKRILSGFHLG</sequence>